<dbReference type="EMBL" id="JACJHT010000027">
    <property type="protein sequence ID" value="MBA9043106.1"/>
    <property type="molecule type" value="Genomic_DNA"/>
</dbReference>
<reference evidence="1" key="1">
    <citation type="submission" date="2020-08" db="EMBL/GenBank/DDBJ databases">
        <title>Functional genomics of gut bacteria from endangered species of beetles.</title>
        <authorList>
            <person name="Carlos-Shanley C."/>
        </authorList>
    </citation>
    <scope>NUCLEOTIDE SEQUENCE [LARGE SCALE GENOMIC DNA]</scope>
    <source>
        <strain evidence="1">S00060</strain>
    </source>
</reference>
<accession>A0A7W3NHK2</accession>
<dbReference type="Proteomes" id="UP000543174">
    <property type="component" value="Unassembled WGS sequence"/>
</dbReference>
<gene>
    <name evidence="1" type="ORF">HNP21_006284</name>
</gene>
<dbReference type="RefSeq" id="WP_182528296.1">
    <property type="nucleotide sequence ID" value="NZ_JACJHT010000027.1"/>
</dbReference>
<dbReference type="AlphaFoldDB" id="A0A7W3NHK2"/>
<organism evidence="1 2">
    <name type="scientific">Priestia aryabhattai</name>
    <name type="common">Bacillus aryabhattai</name>
    <dbReference type="NCBI Taxonomy" id="412384"/>
    <lineage>
        <taxon>Bacteria</taxon>
        <taxon>Bacillati</taxon>
        <taxon>Bacillota</taxon>
        <taxon>Bacilli</taxon>
        <taxon>Bacillales</taxon>
        <taxon>Bacillaceae</taxon>
        <taxon>Priestia</taxon>
    </lineage>
</organism>
<sequence length="66" mass="7767">MRDLEEILDKVARASKTKEVKEALNAYCAMVRLRKALVDKYVETMQPLYSRDDRHPVKIIRSVIFD</sequence>
<name>A0A7W3NHK2_PRIAR</name>
<evidence type="ECO:0000313" key="1">
    <source>
        <dbReference type="EMBL" id="MBA9043106.1"/>
    </source>
</evidence>
<evidence type="ECO:0000313" key="2">
    <source>
        <dbReference type="Proteomes" id="UP000543174"/>
    </source>
</evidence>
<comment type="caution">
    <text evidence="1">The sequence shown here is derived from an EMBL/GenBank/DDBJ whole genome shotgun (WGS) entry which is preliminary data.</text>
</comment>
<keyword evidence="2" id="KW-1185">Reference proteome</keyword>
<protein>
    <submittedName>
        <fullName evidence="1">Uncharacterized protein</fullName>
    </submittedName>
</protein>
<proteinExistence type="predicted"/>